<name>A0A8I6Y6E5_HORVV</name>
<evidence type="ECO:0000313" key="2">
    <source>
        <dbReference type="Proteomes" id="UP000011116"/>
    </source>
</evidence>
<reference evidence="1" key="2">
    <citation type="submission" date="2020-10" db="EMBL/GenBank/DDBJ databases">
        <authorList>
            <person name="Scholz U."/>
            <person name="Mascher M."/>
            <person name="Fiebig A."/>
        </authorList>
    </citation>
    <scope>NUCLEOTIDE SEQUENCE [LARGE SCALE GENOMIC DNA]</scope>
    <source>
        <strain evidence="1">cv. Morex</strain>
    </source>
</reference>
<reference evidence="2" key="1">
    <citation type="journal article" date="2012" name="Nature">
        <title>A physical, genetic and functional sequence assembly of the barley genome.</title>
        <authorList>
            <consortium name="The International Barley Genome Sequencing Consortium"/>
            <person name="Mayer K.F."/>
            <person name="Waugh R."/>
            <person name="Brown J.W."/>
            <person name="Schulman A."/>
            <person name="Langridge P."/>
            <person name="Platzer M."/>
            <person name="Fincher G.B."/>
            <person name="Muehlbauer G.J."/>
            <person name="Sato K."/>
            <person name="Close T.J."/>
            <person name="Wise R.P."/>
            <person name="Stein N."/>
        </authorList>
    </citation>
    <scope>NUCLEOTIDE SEQUENCE [LARGE SCALE GENOMIC DNA]</scope>
    <source>
        <strain evidence="2">cv. Morex</strain>
    </source>
</reference>
<proteinExistence type="predicted"/>
<sequence>MVPFALESAAVDVLPCTVQSICSDEGTALSTLECSVNFLPCILDYPSYDKFPLPIFFYSFHKLFL</sequence>
<protein>
    <submittedName>
        <fullName evidence="1">Uncharacterized protein</fullName>
    </submittedName>
</protein>
<evidence type="ECO:0000313" key="1">
    <source>
        <dbReference type="EnsemblPlants" id="HORVU.MOREX.r3.6HG0616780.1.CDS1"/>
    </source>
</evidence>
<accession>A0A8I6Y6E5</accession>
<keyword evidence="2" id="KW-1185">Reference proteome</keyword>
<dbReference type="Gramene" id="HORVU.MOREX.r2.6HG0511480.1">
    <property type="protein sequence ID" value="HORVU.MOREX.r2.6HG0511480.1.CDS.1"/>
    <property type="gene ID" value="HORVU.MOREX.r2.6HG0511480"/>
</dbReference>
<dbReference type="EnsemblPlants" id="HORVU.MOREX.r3.6HG0616780.1">
    <property type="protein sequence ID" value="HORVU.MOREX.r3.6HG0616780.1.CDS1"/>
    <property type="gene ID" value="HORVU.MOREX.r3.6HG0616780"/>
</dbReference>
<dbReference type="Gramene" id="HORVU.MOREX.r3.6HG0616780.1">
    <property type="protein sequence ID" value="HORVU.MOREX.r3.6HG0616780.1.CDS1"/>
    <property type="gene ID" value="HORVU.MOREX.r3.6HG0616780"/>
</dbReference>
<dbReference type="AlphaFoldDB" id="A0A8I6Y6E5"/>
<dbReference type="Proteomes" id="UP000011116">
    <property type="component" value="Chromosome 6H"/>
</dbReference>
<organism evidence="1 2">
    <name type="scientific">Hordeum vulgare subsp. vulgare</name>
    <name type="common">Domesticated barley</name>
    <dbReference type="NCBI Taxonomy" id="112509"/>
    <lineage>
        <taxon>Eukaryota</taxon>
        <taxon>Viridiplantae</taxon>
        <taxon>Streptophyta</taxon>
        <taxon>Embryophyta</taxon>
        <taxon>Tracheophyta</taxon>
        <taxon>Spermatophyta</taxon>
        <taxon>Magnoliopsida</taxon>
        <taxon>Liliopsida</taxon>
        <taxon>Poales</taxon>
        <taxon>Poaceae</taxon>
        <taxon>BOP clade</taxon>
        <taxon>Pooideae</taxon>
        <taxon>Triticodae</taxon>
        <taxon>Triticeae</taxon>
        <taxon>Hordeinae</taxon>
        <taxon>Hordeum</taxon>
    </lineage>
</organism>
<reference evidence="1" key="3">
    <citation type="submission" date="2022-01" db="UniProtKB">
        <authorList>
            <consortium name="EnsemblPlants"/>
        </authorList>
    </citation>
    <scope>IDENTIFICATION</scope>
    <source>
        <strain evidence="1">subsp. vulgare</strain>
    </source>
</reference>